<dbReference type="CDD" id="cd00019">
    <property type="entry name" value="AP2Ec"/>
    <property type="match status" value="1"/>
</dbReference>
<feature type="domain" description="Xylose isomerase-like TIM barrel" evidence="6">
    <location>
        <begin position="36"/>
        <end position="287"/>
    </location>
</feature>
<dbReference type="PANTHER" id="PTHR43489">
    <property type="entry name" value="ISOMERASE"/>
    <property type="match status" value="1"/>
</dbReference>
<dbReference type="InterPro" id="IPR013022">
    <property type="entry name" value="Xyl_isomerase-like_TIM-brl"/>
</dbReference>
<dbReference type="InterPro" id="IPR001719">
    <property type="entry name" value="AP_endonuc_2"/>
</dbReference>
<evidence type="ECO:0000259" key="6">
    <source>
        <dbReference type="Pfam" id="PF01261"/>
    </source>
</evidence>
<dbReference type="Pfam" id="PF01261">
    <property type="entry name" value="AP_endonuc_2"/>
    <property type="match status" value="1"/>
</dbReference>
<dbReference type="SUPFAM" id="SSF51658">
    <property type="entry name" value="Xylose isomerase-like"/>
    <property type="match status" value="1"/>
</dbReference>
<dbReference type="GO" id="GO:0003677">
    <property type="term" value="F:DNA binding"/>
    <property type="evidence" value="ECO:0007669"/>
    <property type="project" value="InterPro"/>
</dbReference>
<sequence length="297" mass="33638">MRKSTLSGEVRVRNHPLGIYEKALAKDLSWPERLVLAKSCGFDFVEMSVDETDERLSRLDWSAAQRTSLVAAMIETGVGIPSMCLSAHRRFPFGSRDEAVRERAREIMSKAIRLARDLGIRTIQLAGYDVYYEDHDEGTRQRFAEGLAWAVEQAAASQVMLAVEIMDTAFMNSISKWKKWDEMLASPWFTVYPDVGNLSAWGNDVPAELKLGIDRIAAIHLKDTQPVTGQSPGQFRDVPFGEGCVDFVGIFKTLHKLNYRGSFLIEMWTEKAKEPVLEIIQARRWIEARMQEAGFIC</sequence>
<dbReference type="Gene3D" id="3.20.20.150">
    <property type="entry name" value="Divalent-metal-dependent TIM barrel enzymes"/>
    <property type="match status" value="1"/>
</dbReference>
<keyword evidence="1 7" id="KW-0413">Isomerase</keyword>
<comment type="similarity">
    <text evidence="3">Belongs to the L-ribulose-5-phosphate 3-epimerase family.</text>
</comment>
<evidence type="ECO:0000256" key="5">
    <source>
        <dbReference type="NCBIfam" id="TIGR00542"/>
    </source>
</evidence>
<evidence type="ECO:0000256" key="4">
    <source>
        <dbReference type="ARBA" id="ARBA00066354"/>
    </source>
</evidence>
<dbReference type="Proteomes" id="UP000193045">
    <property type="component" value="Unassembled WGS sequence"/>
</dbReference>
<comment type="caution">
    <text evidence="7">The sequence shown here is derived from an EMBL/GenBank/DDBJ whole genome shotgun (WGS) entry which is preliminary data.</text>
</comment>
<proteinExistence type="inferred from homology"/>
<dbReference type="AlphaFoldDB" id="A0A1X3JBE4"/>
<dbReference type="NCBIfam" id="NF009689">
    <property type="entry name" value="PRK13210.1"/>
    <property type="match status" value="1"/>
</dbReference>
<dbReference type="GO" id="GO:0019852">
    <property type="term" value="P:L-ascorbic acid metabolic process"/>
    <property type="evidence" value="ECO:0007669"/>
    <property type="project" value="TreeGrafter"/>
</dbReference>
<name>A0A1X3JBE4_ECOLX</name>
<dbReference type="EMBL" id="ADJB01000083">
    <property type="protein sequence ID" value="OSL02808.1"/>
    <property type="molecule type" value="Genomic_DNA"/>
</dbReference>
<dbReference type="FunFam" id="3.20.20.150:FF:000003">
    <property type="entry name" value="L-ribulose-5-phosphate 3-epimerase UlaE"/>
    <property type="match status" value="1"/>
</dbReference>
<dbReference type="GO" id="GO:0006281">
    <property type="term" value="P:DNA repair"/>
    <property type="evidence" value="ECO:0007669"/>
    <property type="project" value="InterPro"/>
</dbReference>
<evidence type="ECO:0000256" key="2">
    <source>
        <dbReference type="ARBA" id="ARBA00051987"/>
    </source>
</evidence>
<comment type="catalytic activity">
    <reaction evidence="2">
        <text>L-ribulose 5-phosphate = L-xylulose 5-phosphate</text>
        <dbReference type="Rhea" id="RHEA:18497"/>
        <dbReference type="ChEBI" id="CHEBI:57829"/>
        <dbReference type="ChEBI" id="CHEBI:58226"/>
        <dbReference type="EC" id="5.1.3.22"/>
    </reaction>
</comment>
<dbReference type="GO" id="GO:0008270">
    <property type="term" value="F:zinc ion binding"/>
    <property type="evidence" value="ECO:0007669"/>
    <property type="project" value="InterPro"/>
</dbReference>
<dbReference type="GO" id="GO:0034015">
    <property type="term" value="F:L-ribulose-5-phosphate 3-epimerase activity"/>
    <property type="evidence" value="ECO:0007669"/>
    <property type="project" value="UniProtKB-EC"/>
</dbReference>
<dbReference type="NCBIfam" id="NF009688">
    <property type="entry name" value="PRK13209.1"/>
    <property type="match status" value="1"/>
</dbReference>
<evidence type="ECO:0000256" key="3">
    <source>
        <dbReference type="ARBA" id="ARBA00060980"/>
    </source>
</evidence>
<dbReference type="PANTHER" id="PTHR43489:SF1">
    <property type="entry name" value="L-RIBULOSE-5-PHOSPHATE 3-EPIMERASE SGBU-RELATED"/>
    <property type="match status" value="1"/>
</dbReference>
<evidence type="ECO:0000256" key="1">
    <source>
        <dbReference type="ARBA" id="ARBA00023235"/>
    </source>
</evidence>
<dbReference type="InterPro" id="IPR050417">
    <property type="entry name" value="Sugar_Epim/Isomerase"/>
</dbReference>
<protein>
    <recommendedName>
        <fullName evidence="4 5">L-ribulose-5-phosphate 3-epimerase</fullName>
    </recommendedName>
</protein>
<dbReference type="InterPro" id="IPR036237">
    <property type="entry name" value="Xyl_isomerase-like_sf"/>
</dbReference>
<dbReference type="NCBIfam" id="TIGR00542">
    <property type="entry name" value="hxl6Piso_put"/>
    <property type="match status" value="1"/>
</dbReference>
<organism evidence="7 8">
    <name type="scientific">Escherichia coli H386</name>
    <dbReference type="NCBI Taxonomy" id="656397"/>
    <lineage>
        <taxon>Bacteria</taxon>
        <taxon>Pseudomonadati</taxon>
        <taxon>Pseudomonadota</taxon>
        <taxon>Gammaproteobacteria</taxon>
        <taxon>Enterobacterales</taxon>
        <taxon>Enterobacteriaceae</taxon>
        <taxon>Escherichia</taxon>
    </lineage>
</organism>
<dbReference type="GO" id="GO:0016861">
    <property type="term" value="F:intramolecular oxidoreductase activity, interconverting aldoses and ketoses"/>
    <property type="evidence" value="ECO:0007669"/>
    <property type="project" value="InterPro"/>
</dbReference>
<dbReference type="InterPro" id="IPR004560">
    <property type="entry name" value="L-Ru-5P_3-Epase"/>
</dbReference>
<evidence type="ECO:0000313" key="8">
    <source>
        <dbReference type="Proteomes" id="UP000193045"/>
    </source>
</evidence>
<reference evidence="7 8" key="1">
    <citation type="submission" date="2010-04" db="EMBL/GenBank/DDBJ databases">
        <title>The Genome Sequence of Escherichia coli H386.</title>
        <authorList>
            <consortium name="The Broad Institute Genome Sequencing Platform"/>
            <consortium name="The Broad Institute Genome Sequencing Center for Infectious Disease"/>
            <person name="Feldgarden M."/>
            <person name="Gordon D.M."/>
            <person name="Johnson J.R."/>
            <person name="Johnston B.D."/>
            <person name="Young S."/>
            <person name="Zeng Q."/>
            <person name="Koehrsen M."/>
            <person name="Alvarado L."/>
            <person name="Berlin A.M."/>
            <person name="Borenstein D."/>
            <person name="Chapman S.B."/>
            <person name="Chen Z."/>
            <person name="Engels R."/>
            <person name="Freedman E."/>
            <person name="Gellesch M."/>
            <person name="Goldberg J."/>
            <person name="Griggs A."/>
            <person name="Gujja S."/>
            <person name="Heilman E.R."/>
            <person name="Heiman D.I."/>
            <person name="Hepburn T.A."/>
            <person name="Howarth C."/>
            <person name="Jen D."/>
            <person name="Larson L."/>
            <person name="Mehta T."/>
            <person name="Park D."/>
            <person name="Pearson M."/>
            <person name="Richards J."/>
            <person name="Roberts A."/>
            <person name="Saif S."/>
            <person name="Shea T.D."/>
            <person name="Shenoy N."/>
            <person name="Sisk P."/>
            <person name="Stolte C."/>
            <person name="Sykes S.N."/>
            <person name="Walk T."/>
            <person name="White J."/>
            <person name="Yandava C."/>
            <person name="Haas B."/>
            <person name="Henn M.R."/>
            <person name="Nusbaum C."/>
            <person name="Birren B."/>
        </authorList>
    </citation>
    <scope>NUCLEOTIDE SEQUENCE [LARGE SCALE GENOMIC DNA]</scope>
    <source>
        <strain evidence="7 8">H386</strain>
    </source>
</reference>
<evidence type="ECO:0000313" key="7">
    <source>
        <dbReference type="EMBL" id="OSL02808.1"/>
    </source>
</evidence>
<gene>
    <name evidence="7" type="ORF">ECVG_04031</name>
</gene>
<accession>A0A1X3JBE4</accession>